<dbReference type="KEGG" id="ati:AL072_32910"/>
<dbReference type="Proteomes" id="UP000069935">
    <property type="component" value="Chromosome 8"/>
</dbReference>
<protein>
    <submittedName>
        <fullName evidence="1">Uncharacterized protein</fullName>
    </submittedName>
</protein>
<reference evidence="2" key="1">
    <citation type="submission" date="2015-08" db="EMBL/GenBank/DDBJ databases">
        <title>Complete Genome Sequence of Azospirillum thiophilum BV-S.</title>
        <authorList>
            <person name="Fomenkov A."/>
            <person name="Vincze T."/>
            <person name="Grabovich M."/>
            <person name="Dubinina G."/>
            <person name="Orlova M."/>
            <person name="Belousova E."/>
            <person name="Roberts R.J."/>
        </authorList>
    </citation>
    <scope>NUCLEOTIDE SEQUENCE [LARGE SCALE GENOMIC DNA]</scope>
    <source>
        <strain evidence="2">BV-S</strain>
    </source>
</reference>
<proteinExistence type="predicted"/>
<accession>A0AAC8W601</accession>
<reference evidence="1 2" key="2">
    <citation type="journal article" date="2016" name="Genome Announc.">
        <title>Complete Genome Sequence of a Strain of Azospirillum thiophilum Isolated from a Sulfide Spring.</title>
        <authorList>
            <person name="Fomenkov A."/>
            <person name="Vincze T."/>
            <person name="Grabovich M."/>
            <person name="Anton B.P."/>
            <person name="Dubinina G."/>
            <person name="Orlova M."/>
            <person name="Belousova E."/>
            <person name="Roberts R.J."/>
        </authorList>
    </citation>
    <scope>NUCLEOTIDE SEQUENCE [LARGE SCALE GENOMIC DNA]</scope>
    <source>
        <strain evidence="1 2">BV-S</strain>
    </source>
</reference>
<dbReference type="EMBL" id="CP012408">
    <property type="protein sequence ID" value="ALG75738.1"/>
    <property type="molecule type" value="Genomic_DNA"/>
</dbReference>
<sequence>MTETDRLLALSTDDVERDFVAAMVPLIQNAHNGRRSLHWRTPMAYLLNHGQSWAPVPLPTSIMHGALSDCFTNAWKTVQTQPDLRYVEGYGYDPDIGFPIEHAWCIDSAGRVLDLTWRDATRCRYFGAIFPPKAVVQIQALTGVYGVLDGSRWRSVEPLLKAMAQQPKPLPVR</sequence>
<name>A0AAC8W601_9PROT</name>
<dbReference type="AlphaFoldDB" id="A0AAC8W601"/>
<evidence type="ECO:0000313" key="2">
    <source>
        <dbReference type="Proteomes" id="UP000069935"/>
    </source>
</evidence>
<gene>
    <name evidence="1" type="ORF">AL072_32910</name>
</gene>
<keyword evidence="2" id="KW-1185">Reference proteome</keyword>
<organism evidence="1 2">
    <name type="scientific">Azospirillum thiophilum</name>
    <dbReference type="NCBI Taxonomy" id="528244"/>
    <lineage>
        <taxon>Bacteria</taxon>
        <taxon>Pseudomonadati</taxon>
        <taxon>Pseudomonadota</taxon>
        <taxon>Alphaproteobacteria</taxon>
        <taxon>Rhodospirillales</taxon>
        <taxon>Azospirillaceae</taxon>
        <taxon>Azospirillum</taxon>
    </lineage>
</organism>
<evidence type="ECO:0000313" key="1">
    <source>
        <dbReference type="EMBL" id="ALG75738.1"/>
    </source>
</evidence>